<keyword evidence="1" id="KW-0472">Membrane</keyword>
<dbReference type="Proteomes" id="UP000218824">
    <property type="component" value="Chromosome"/>
</dbReference>
<dbReference type="Pfam" id="PF07301">
    <property type="entry name" value="DUF1453"/>
    <property type="match status" value="1"/>
</dbReference>
<sequence>MPLLLIPLALLALALLWALLIPIGLIQRYRYGKARRRALGWAVSLGATLSLLSLLLFFAGAWVSGHWIADAPLYAGAGLLAGLALGAFGLGLTRFEDEAKGLYYTPNRWIALGLTALIAARLCYGLWQGLHAWGADAPDSWLPRQGGLFAVGGLLLGYYLIYTLGVRRRLRRHHRLRERAPLTGDMR</sequence>
<protein>
    <recommendedName>
        <fullName evidence="4">DUF1453 domain-containing protein</fullName>
    </recommendedName>
</protein>
<evidence type="ECO:0000313" key="3">
    <source>
        <dbReference type="Proteomes" id="UP000218824"/>
    </source>
</evidence>
<gene>
    <name evidence="2" type="ORF">LEN_4276</name>
</gene>
<feature type="transmembrane region" description="Helical" evidence="1">
    <location>
        <begin position="73"/>
        <end position="95"/>
    </location>
</feature>
<dbReference type="AlphaFoldDB" id="A0AAU9AR92"/>
<dbReference type="RefSeq" id="WP_096380863.1">
    <property type="nucleotide sequence ID" value="NZ_AP014940.1"/>
</dbReference>
<accession>A0AAU9AR92</accession>
<feature type="transmembrane region" description="Helical" evidence="1">
    <location>
        <begin position="107"/>
        <end position="127"/>
    </location>
</feature>
<dbReference type="EMBL" id="AP014940">
    <property type="protein sequence ID" value="BAV99763.1"/>
    <property type="molecule type" value="Genomic_DNA"/>
</dbReference>
<evidence type="ECO:0008006" key="4">
    <source>
        <dbReference type="Google" id="ProtNLM"/>
    </source>
</evidence>
<keyword evidence="1" id="KW-1133">Transmembrane helix</keyword>
<proteinExistence type="predicted"/>
<dbReference type="GeneID" id="83066067"/>
<feature type="transmembrane region" description="Helical" evidence="1">
    <location>
        <begin position="147"/>
        <end position="166"/>
    </location>
</feature>
<dbReference type="KEGG" id="lem:LEN_4276"/>
<dbReference type="InterPro" id="IPR058247">
    <property type="entry name" value="DUF1453"/>
</dbReference>
<keyword evidence="1" id="KW-0812">Transmembrane</keyword>
<evidence type="ECO:0000313" key="2">
    <source>
        <dbReference type="EMBL" id="BAV99763.1"/>
    </source>
</evidence>
<name>A0AAU9AR92_LYSEN</name>
<feature type="transmembrane region" description="Helical" evidence="1">
    <location>
        <begin position="38"/>
        <end position="61"/>
    </location>
</feature>
<organism evidence="2 3">
    <name type="scientific">Lysobacter enzymogenes</name>
    <dbReference type="NCBI Taxonomy" id="69"/>
    <lineage>
        <taxon>Bacteria</taxon>
        <taxon>Pseudomonadati</taxon>
        <taxon>Pseudomonadota</taxon>
        <taxon>Gammaproteobacteria</taxon>
        <taxon>Lysobacterales</taxon>
        <taxon>Lysobacteraceae</taxon>
        <taxon>Lysobacter</taxon>
    </lineage>
</organism>
<feature type="transmembrane region" description="Helical" evidence="1">
    <location>
        <begin position="6"/>
        <end position="26"/>
    </location>
</feature>
<evidence type="ECO:0000256" key="1">
    <source>
        <dbReference type="SAM" id="Phobius"/>
    </source>
</evidence>
<reference evidence="2 3" key="1">
    <citation type="journal article" date="2017" name="DNA Res.">
        <title>Complete genome sequence and expression profile of the commercial lytic enzyme producer Lysobacter enzymogenes M497-1.</title>
        <authorList>
            <person name="Takami H."/>
            <person name="Toyoda A."/>
            <person name="Uchiyama I."/>
            <person name="Itoh T."/>
            <person name="Takaki Y."/>
            <person name="Arai W."/>
            <person name="Nishi S."/>
            <person name="Kawai M."/>
            <person name="Shinya K."/>
            <person name="Ikeda H."/>
        </authorList>
    </citation>
    <scope>NUCLEOTIDE SEQUENCE [LARGE SCALE GENOMIC DNA]</scope>
    <source>
        <strain evidence="2 3">M497-1</strain>
    </source>
</reference>